<evidence type="ECO:0000313" key="3">
    <source>
        <dbReference type="EMBL" id="RHZ78938.1"/>
    </source>
</evidence>
<dbReference type="Proteomes" id="UP000266861">
    <property type="component" value="Unassembled WGS sequence"/>
</dbReference>
<reference evidence="3 4" key="1">
    <citation type="submission" date="2018-08" db="EMBL/GenBank/DDBJ databases">
        <title>Genome and evolution of the arbuscular mycorrhizal fungus Diversispora epigaea (formerly Glomus versiforme) and its bacterial endosymbionts.</title>
        <authorList>
            <person name="Sun X."/>
            <person name="Fei Z."/>
            <person name="Harrison M."/>
        </authorList>
    </citation>
    <scope>NUCLEOTIDE SEQUENCE [LARGE SCALE GENOMIC DNA]</scope>
    <source>
        <strain evidence="3 4">IT104</strain>
    </source>
</reference>
<dbReference type="AlphaFoldDB" id="A0A397IX22"/>
<feature type="coiled-coil region" evidence="1">
    <location>
        <begin position="103"/>
        <end position="130"/>
    </location>
</feature>
<accession>A0A397IX22</accession>
<protein>
    <recommendedName>
        <fullName evidence="5">No apical meristem-associated C-terminal domain-containing protein</fullName>
    </recommendedName>
</protein>
<dbReference type="OrthoDB" id="2422747at2759"/>
<comment type="caution">
    <text evidence="3">The sequence shown here is derived from an EMBL/GenBank/DDBJ whole genome shotgun (WGS) entry which is preliminary data.</text>
</comment>
<organism evidence="3 4">
    <name type="scientific">Diversispora epigaea</name>
    <dbReference type="NCBI Taxonomy" id="1348612"/>
    <lineage>
        <taxon>Eukaryota</taxon>
        <taxon>Fungi</taxon>
        <taxon>Fungi incertae sedis</taxon>
        <taxon>Mucoromycota</taxon>
        <taxon>Glomeromycotina</taxon>
        <taxon>Glomeromycetes</taxon>
        <taxon>Diversisporales</taxon>
        <taxon>Diversisporaceae</taxon>
        <taxon>Diversispora</taxon>
    </lineage>
</organism>
<evidence type="ECO:0000313" key="4">
    <source>
        <dbReference type="Proteomes" id="UP000266861"/>
    </source>
</evidence>
<evidence type="ECO:0000256" key="2">
    <source>
        <dbReference type="SAM" id="MobiDB-lite"/>
    </source>
</evidence>
<sequence length="135" mass="15781">MDHVIWNQTPNNTNARESAHANVNRDGCNLSLLAGIIRGCDFDKRSWENSYRNKSDLVKSIQAERTEKRRKGKQPVLPSNKTKKKKNNSNENDENLQIDQQQNRVALEKLNIQKQINDELERKITLLEKRKQLMN</sequence>
<keyword evidence="1" id="KW-0175">Coiled coil</keyword>
<evidence type="ECO:0008006" key="5">
    <source>
        <dbReference type="Google" id="ProtNLM"/>
    </source>
</evidence>
<evidence type="ECO:0000256" key="1">
    <source>
        <dbReference type="SAM" id="Coils"/>
    </source>
</evidence>
<proteinExistence type="predicted"/>
<gene>
    <name evidence="3" type="ORF">Glove_154g38</name>
</gene>
<keyword evidence="4" id="KW-1185">Reference proteome</keyword>
<name>A0A397IX22_9GLOM</name>
<dbReference type="EMBL" id="PQFF01000145">
    <property type="protein sequence ID" value="RHZ78938.1"/>
    <property type="molecule type" value="Genomic_DNA"/>
</dbReference>
<feature type="region of interest" description="Disordered" evidence="2">
    <location>
        <begin position="62"/>
        <end position="100"/>
    </location>
</feature>